<protein>
    <submittedName>
        <fullName evidence="1">Weak similarity to aminoglycoside phosphotransferase</fullName>
    </submittedName>
</protein>
<organism evidence="1">
    <name type="scientific">uncultured Nocardioidaceae bacterium</name>
    <dbReference type="NCBI Taxonomy" id="253824"/>
    <lineage>
        <taxon>Bacteria</taxon>
        <taxon>Bacillati</taxon>
        <taxon>Actinomycetota</taxon>
        <taxon>Actinomycetes</taxon>
        <taxon>Propionibacteriales</taxon>
        <taxon>Nocardioidaceae</taxon>
        <taxon>environmental samples</taxon>
    </lineage>
</organism>
<dbReference type="AlphaFoldDB" id="A0A6J4MX36"/>
<dbReference type="Pfam" id="PF04655">
    <property type="entry name" value="APH_6_hur"/>
    <property type="match status" value="1"/>
</dbReference>
<name>A0A6J4MX36_9ACTN</name>
<reference evidence="1" key="1">
    <citation type="submission" date="2020-02" db="EMBL/GenBank/DDBJ databases">
        <authorList>
            <person name="Meier V. D."/>
        </authorList>
    </citation>
    <scope>NUCLEOTIDE SEQUENCE</scope>
    <source>
        <strain evidence="1">AVDCRST_MAG21</strain>
    </source>
</reference>
<dbReference type="InterPro" id="IPR011009">
    <property type="entry name" value="Kinase-like_dom_sf"/>
</dbReference>
<evidence type="ECO:0000313" key="1">
    <source>
        <dbReference type="EMBL" id="CAA9371492.1"/>
    </source>
</evidence>
<sequence length="316" mass="34826">MSGGAIAEPVVLLPPAFAAFGARSDAWRTWLERLPRLVRDVMAEWSLSDDGPPTTGEAAIVIPVRTADGAPAVLKVGFPHTEAEQEHLALRLWEGRAAVRLLRADPRRFCLLLERVHHNDLTSLPVLPACEVVASAYARLHVPATPAFRSLTELAGRWSDGLGRLPARGPVPRRYVEQAASLAASFATDPATDGRIVHTDLHYGNVLAADREPWLVIDPKPLSGDPHHEVAPLLWNRWDEIVHTGDVRGAVRARFHTVVDTAMLDEDRARDWVVVRVVVNVLWRLEALQQPGAQRWGAADDDLATRWLAIAKAVQQ</sequence>
<accession>A0A6J4MX36</accession>
<gene>
    <name evidence="1" type="ORF">AVDCRST_MAG21-837</name>
</gene>
<proteinExistence type="predicted"/>
<dbReference type="EMBL" id="CADCUL010000090">
    <property type="protein sequence ID" value="CAA9371492.1"/>
    <property type="molecule type" value="Genomic_DNA"/>
</dbReference>
<dbReference type="InterPro" id="IPR006748">
    <property type="entry name" value="NH2Glyco/OHUrea_AB-resist_kin"/>
</dbReference>
<dbReference type="GO" id="GO:0016773">
    <property type="term" value="F:phosphotransferase activity, alcohol group as acceptor"/>
    <property type="evidence" value="ECO:0007669"/>
    <property type="project" value="InterPro"/>
</dbReference>
<keyword evidence="1" id="KW-0808">Transferase</keyword>
<dbReference type="SUPFAM" id="SSF56112">
    <property type="entry name" value="Protein kinase-like (PK-like)"/>
    <property type="match status" value="1"/>
</dbReference>
<dbReference type="Gene3D" id="3.90.1200.10">
    <property type="match status" value="1"/>
</dbReference>
<dbReference type="GO" id="GO:0019748">
    <property type="term" value="P:secondary metabolic process"/>
    <property type="evidence" value="ECO:0007669"/>
    <property type="project" value="InterPro"/>
</dbReference>